<dbReference type="InterPro" id="IPR004875">
    <property type="entry name" value="DDE_SF_endonuclease_dom"/>
</dbReference>
<evidence type="ECO:0000313" key="2">
    <source>
        <dbReference type="EMBL" id="CAD7673068.1"/>
    </source>
</evidence>
<name>A0A811Y7X5_NYCPR</name>
<dbReference type="GO" id="GO:0005634">
    <property type="term" value="C:nucleus"/>
    <property type="evidence" value="ECO:0007669"/>
    <property type="project" value="TreeGrafter"/>
</dbReference>
<dbReference type="PANTHER" id="PTHR19303">
    <property type="entry name" value="TRANSPOSON"/>
    <property type="match status" value="1"/>
</dbReference>
<sequence length="210" mass="23891">MKIQSEAASANVEAASSYPEDLAEIHHDGGFTQQQIFSIGETAFYGKKMPSRTSIAREEKSMPRFKSSKDRLTLMLGANAAGDLKLKPVLTYHSENPRALKNYAKSTVSVLYEWNNKVWKTAHLFTTWFNEYFKPSIETHCSEKQIPFKILLLIDSAPGHPRALIERGEMDVVFMLANTTPILQPMDQGVILTFKSHYLRNTFHKAKWLP</sequence>
<comment type="caution">
    <text evidence="2">The sequence shown here is derived from an EMBL/GenBank/DDBJ whole genome shotgun (WGS) entry which is preliminary data.</text>
</comment>
<reference evidence="2" key="1">
    <citation type="submission" date="2020-12" db="EMBL/GenBank/DDBJ databases">
        <authorList>
            <consortium name="Molecular Ecology Group"/>
        </authorList>
    </citation>
    <scope>NUCLEOTIDE SEQUENCE</scope>
    <source>
        <strain evidence="2">TBG_1078</strain>
    </source>
</reference>
<dbReference type="AlphaFoldDB" id="A0A811Y7X5"/>
<proteinExistence type="predicted"/>
<organism evidence="2 3">
    <name type="scientific">Nyctereutes procyonoides</name>
    <name type="common">Raccoon dog</name>
    <name type="synonym">Canis procyonoides</name>
    <dbReference type="NCBI Taxonomy" id="34880"/>
    <lineage>
        <taxon>Eukaryota</taxon>
        <taxon>Metazoa</taxon>
        <taxon>Chordata</taxon>
        <taxon>Craniata</taxon>
        <taxon>Vertebrata</taxon>
        <taxon>Euteleostomi</taxon>
        <taxon>Mammalia</taxon>
        <taxon>Eutheria</taxon>
        <taxon>Laurasiatheria</taxon>
        <taxon>Carnivora</taxon>
        <taxon>Caniformia</taxon>
        <taxon>Canidae</taxon>
        <taxon>Nyctereutes</taxon>
    </lineage>
</organism>
<dbReference type="GO" id="GO:0003677">
    <property type="term" value="F:DNA binding"/>
    <property type="evidence" value="ECO:0007669"/>
    <property type="project" value="TreeGrafter"/>
</dbReference>
<protein>
    <submittedName>
        <fullName evidence="2">(raccoon dog) hypothetical protein</fullName>
    </submittedName>
</protein>
<dbReference type="PANTHER" id="PTHR19303:SF26">
    <property type="entry name" value="TIGGER TRANSPOSABLE ELEMENT-DERIVED PROTEIN 1"/>
    <property type="match status" value="1"/>
</dbReference>
<evidence type="ECO:0000313" key="3">
    <source>
        <dbReference type="Proteomes" id="UP000645828"/>
    </source>
</evidence>
<keyword evidence="3" id="KW-1185">Reference proteome</keyword>
<dbReference type="Proteomes" id="UP000645828">
    <property type="component" value="Unassembled WGS sequence"/>
</dbReference>
<accession>A0A811Y7X5</accession>
<dbReference type="Pfam" id="PF03184">
    <property type="entry name" value="DDE_1"/>
    <property type="match status" value="1"/>
</dbReference>
<evidence type="ECO:0000259" key="1">
    <source>
        <dbReference type="Pfam" id="PF03184"/>
    </source>
</evidence>
<gene>
    <name evidence="2" type="ORF">NYPRO_LOCUS5862</name>
</gene>
<dbReference type="InterPro" id="IPR050863">
    <property type="entry name" value="CenT-Element_Derived"/>
</dbReference>
<dbReference type="EMBL" id="CAJHUB010000670">
    <property type="protein sequence ID" value="CAD7673068.1"/>
    <property type="molecule type" value="Genomic_DNA"/>
</dbReference>
<feature type="domain" description="DDE-1" evidence="1">
    <location>
        <begin position="69"/>
        <end position="206"/>
    </location>
</feature>